<name>A0A6C0DJN1_9ZZZZ</name>
<proteinExistence type="predicted"/>
<dbReference type="Pfam" id="PF08325">
    <property type="entry name" value="WLM"/>
    <property type="match status" value="1"/>
</dbReference>
<accession>A0A6C0DJN1</accession>
<sequence length="210" mass="24123">MDTVVSGVWGFFHNATSKYPIIHVRSKVDGLMYNVRDMPDKQQAADLLARVRHKLQKLIDVLRHRYPNKPQVIQLNEKFEADPKRFYEATPDSEHVSYSVNKGDSIHLCLRQKDQTNEPLVDENVMVFVALHEMGHVITSPSVASHGPEFWNNFGWLLREAESIEIYKYQDFRAHPVKYCGEKITDQPKYDAGKDYPDVIGNPLKIGTVG</sequence>
<reference evidence="2" key="1">
    <citation type="journal article" date="2020" name="Nature">
        <title>Giant virus diversity and host interactions through global metagenomics.</title>
        <authorList>
            <person name="Schulz F."/>
            <person name="Roux S."/>
            <person name="Paez-Espino D."/>
            <person name="Jungbluth S."/>
            <person name="Walsh D.A."/>
            <person name="Denef V.J."/>
            <person name="McMahon K.D."/>
            <person name="Konstantinidis K.T."/>
            <person name="Eloe-Fadrosh E.A."/>
            <person name="Kyrpides N.C."/>
            <person name="Woyke T."/>
        </authorList>
    </citation>
    <scope>NUCLEOTIDE SEQUENCE</scope>
    <source>
        <strain evidence="2">GVMAG-M-3300023174-189</strain>
    </source>
</reference>
<dbReference type="EMBL" id="MN739626">
    <property type="protein sequence ID" value="QHT16562.1"/>
    <property type="molecule type" value="Genomic_DNA"/>
</dbReference>
<dbReference type="AlphaFoldDB" id="A0A6C0DJN1"/>
<feature type="domain" description="WLM" evidence="1">
    <location>
        <begin position="35"/>
        <end position="187"/>
    </location>
</feature>
<protein>
    <recommendedName>
        <fullName evidence="1">WLM domain-containing protein</fullName>
    </recommendedName>
</protein>
<evidence type="ECO:0000259" key="1">
    <source>
        <dbReference type="Pfam" id="PF08325"/>
    </source>
</evidence>
<dbReference type="InterPro" id="IPR013536">
    <property type="entry name" value="WLM_dom"/>
</dbReference>
<evidence type="ECO:0000313" key="2">
    <source>
        <dbReference type="EMBL" id="QHT16562.1"/>
    </source>
</evidence>
<organism evidence="2">
    <name type="scientific">viral metagenome</name>
    <dbReference type="NCBI Taxonomy" id="1070528"/>
    <lineage>
        <taxon>unclassified sequences</taxon>
        <taxon>metagenomes</taxon>
        <taxon>organismal metagenomes</taxon>
    </lineage>
</organism>